<dbReference type="Pfam" id="PF01471">
    <property type="entry name" value="PG_binding_1"/>
    <property type="match status" value="1"/>
</dbReference>
<dbReference type="InterPro" id="IPR036365">
    <property type="entry name" value="PGBD-like_sf"/>
</dbReference>
<dbReference type="AlphaFoldDB" id="A0A1J1LIR3"/>
<dbReference type="Proteomes" id="UP000184315">
    <property type="component" value="Unassembled WGS sequence"/>
</dbReference>
<protein>
    <submittedName>
        <fullName evidence="4">Periplasmic component of amino acid ABC-type transporter/signal transduction system</fullName>
    </submittedName>
</protein>
<evidence type="ECO:0000313" key="4">
    <source>
        <dbReference type="EMBL" id="CUR32400.1"/>
    </source>
</evidence>
<dbReference type="SUPFAM" id="SSF53850">
    <property type="entry name" value="Periplasmic binding protein-like II"/>
    <property type="match status" value="1"/>
</dbReference>
<feature type="domain" description="Solute-binding protein family 3/N-terminal" evidence="3">
    <location>
        <begin position="147"/>
        <end position="379"/>
    </location>
</feature>
<dbReference type="InterPro" id="IPR001638">
    <property type="entry name" value="Solute-binding_3/MltF_N"/>
</dbReference>
<evidence type="ECO:0000256" key="2">
    <source>
        <dbReference type="SAM" id="MobiDB-lite"/>
    </source>
</evidence>
<keyword evidence="1" id="KW-0732">Signal</keyword>
<evidence type="ECO:0000256" key="1">
    <source>
        <dbReference type="ARBA" id="ARBA00022729"/>
    </source>
</evidence>
<dbReference type="InterPro" id="IPR036366">
    <property type="entry name" value="PGBDSf"/>
</dbReference>
<evidence type="ECO:0000313" key="5">
    <source>
        <dbReference type="Proteomes" id="UP000184315"/>
    </source>
</evidence>
<dbReference type="PANTHER" id="PTHR35936">
    <property type="entry name" value="MEMBRANE-BOUND LYTIC MUREIN TRANSGLYCOSYLASE F"/>
    <property type="match status" value="1"/>
</dbReference>
<sequence>MVGIGILFPSLTSFSQTHQAPATIRETTTLVTVPSSSPNNPAAKPPESNPELSLGTYGTAVKQLQKQLKQNGYFTGPIDGIYDQTTELAVYNFQISMGLLADGVVGQETLKSLNNSSLLTAWTPVSTPLNSSSNLPPDIQGILDRGILVVAVLGTDNPPFFSENSQGKLTGLDIDLGQAIATELGVKVKFDRSAKVFNEVVDLVYQHKADIGISKLSISMARAKKVLFSSPYVSMRQGLLVNRLELAKKAQNKRPEEVIQNLDGKLGVIKGTQYALFFAKTRFPQAQVVEFETWDDVVEAVKKGEVLAAYRDELEVKKIVLAQPDSALDIQTVALTDTKDALAMVIPWDYDHFLAFVNTYLDLNNLNYTVEQLINKYPDIFKQES</sequence>
<gene>
    <name evidence="4" type="ORF">PL9214480008</name>
</gene>
<accession>A0A1J1LIR3</accession>
<evidence type="ECO:0000259" key="3">
    <source>
        <dbReference type="SMART" id="SM00062"/>
    </source>
</evidence>
<organism evidence="4 5">
    <name type="scientific">Planktothrix tepida PCC 9214</name>
    <dbReference type="NCBI Taxonomy" id="671072"/>
    <lineage>
        <taxon>Bacteria</taxon>
        <taxon>Bacillati</taxon>
        <taxon>Cyanobacteriota</taxon>
        <taxon>Cyanophyceae</taxon>
        <taxon>Oscillatoriophycideae</taxon>
        <taxon>Oscillatoriales</taxon>
        <taxon>Microcoleaceae</taxon>
        <taxon>Planktothrix</taxon>
    </lineage>
</organism>
<keyword evidence="5" id="KW-1185">Reference proteome</keyword>
<dbReference type="Gene3D" id="1.10.101.10">
    <property type="entry name" value="PGBD-like superfamily/PGBD"/>
    <property type="match status" value="1"/>
</dbReference>
<dbReference type="CDD" id="cd13530">
    <property type="entry name" value="PBP2_peptides_like"/>
    <property type="match status" value="1"/>
</dbReference>
<dbReference type="SMART" id="SM00062">
    <property type="entry name" value="PBPb"/>
    <property type="match status" value="1"/>
</dbReference>
<dbReference type="STRING" id="671072.PL9214480008"/>
<name>A0A1J1LIR3_9CYAN</name>
<feature type="region of interest" description="Disordered" evidence="2">
    <location>
        <begin position="32"/>
        <end position="52"/>
    </location>
</feature>
<dbReference type="Pfam" id="PF00497">
    <property type="entry name" value="SBP_bac_3"/>
    <property type="match status" value="1"/>
</dbReference>
<feature type="compositionally biased region" description="Low complexity" evidence="2">
    <location>
        <begin position="32"/>
        <end position="42"/>
    </location>
</feature>
<dbReference type="Gene3D" id="3.40.190.10">
    <property type="entry name" value="Periplasmic binding protein-like II"/>
    <property type="match status" value="2"/>
</dbReference>
<dbReference type="EMBL" id="CZDF01000153">
    <property type="protein sequence ID" value="CUR32400.1"/>
    <property type="molecule type" value="Genomic_DNA"/>
</dbReference>
<reference evidence="5" key="1">
    <citation type="submission" date="2015-10" db="EMBL/GenBank/DDBJ databases">
        <authorList>
            <person name="Regsiter A."/>
            <person name="william w."/>
        </authorList>
    </citation>
    <scope>NUCLEOTIDE SEQUENCE [LARGE SCALE GENOMIC DNA]</scope>
</reference>
<dbReference type="InterPro" id="IPR002477">
    <property type="entry name" value="Peptidoglycan-bd-like"/>
</dbReference>
<proteinExistence type="predicted"/>
<dbReference type="SUPFAM" id="SSF47090">
    <property type="entry name" value="PGBD-like"/>
    <property type="match status" value="1"/>
</dbReference>